<evidence type="ECO:0000259" key="7">
    <source>
        <dbReference type="Pfam" id="PF01420"/>
    </source>
</evidence>
<feature type="domain" description="Type I restriction modification DNA specificity" evidence="7">
    <location>
        <begin position="12"/>
        <end position="184"/>
    </location>
</feature>
<gene>
    <name evidence="8" type="ORF">DWQ56_23440</name>
</gene>
<evidence type="ECO:0000256" key="6">
    <source>
        <dbReference type="SAM" id="MobiDB-lite"/>
    </source>
</evidence>
<feature type="compositionally biased region" description="Low complexity" evidence="6">
    <location>
        <begin position="268"/>
        <end position="278"/>
    </location>
</feature>
<evidence type="ECO:0000256" key="4">
    <source>
        <dbReference type="ARBA" id="ARBA00038652"/>
    </source>
</evidence>
<evidence type="ECO:0000313" key="9">
    <source>
        <dbReference type="Proteomes" id="UP000256301"/>
    </source>
</evidence>
<dbReference type="InterPro" id="IPR000055">
    <property type="entry name" value="Restrct_endonuc_typeI_TRD"/>
</dbReference>
<evidence type="ECO:0000313" key="8">
    <source>
        <dbReference type="EMBL" id="REJ52688.1"/>
    </source>
</evidence>
<dbReference type="PANTHER" id="PTHR43140">
    <property type="entry name" value="TYPE-1 RESTRICTION ENZYME ECOKI SPECIFICITY PROTEIN"/>
    <property type="match status" value="1"/>
</dbReference>
<keyword evidence="8" id="KW-0378">Hydrolase</keyword>
<proteinExistence type="inferred from homology"/>
<evidence type="ECO:0000256" key="3">
    <source>
        <dbReference type="ARBA" id="ARBA00023125"/>
    </source>
</evidence>
<dbReference type="AlphaFoldDB" id="A0A3E0LZ71"/>
<dbReference type="InterPro" id="IPR051212">
    <property type="entry name" value="Type-I_RE_S_subunit"/>
</dbReference>
<dbReference type="GO" id="GO:0009307">
    <property type="term" value="P:DNA restriction-modification system"/>
    <property type="evidence" value="ECO:0007669"/>
    <property type="project" value="UniProtKB-KW"/>
</dbReference>
<comment type="caution">
    <text evidence="8">The sequence shown here is derived from an EMBL/GenBank/DDBJ whole genome shotgun (WGS) entry which is preliminary data.</text>
</comment>
<feature type="region of interest" description="Disordered" evidence="6">
    <location>
        <begin position="259"/>
        <end position="284"/>
    </location>
</feature>
<dbReference type="Gene3D" id="3.90.220.20">
    <property type="entry name" value="DNA methylase specificity domains"/>
    <property type="match status" value="2"/>
</dbReference>
<dbReference type="CDD" id="cd17253">
    <property type="entry name" value="RMtype1_S_Eco933I-TRD2-CR2_like"/>
    <property type="match status" value="1"/>
</dbReference>
<feature type="coiled-coil region" evidence="5">
    <location>
        <begin position="217"/>
        <end position="259"/>
    </location>
</feature>
<dbReference type="EMBL" id="QQWE01000010">
    <property type="protein sequence ID" value="REJ52688.1"/>
    <property type="molecule type" value="Genomic_DNA"/>
</dbReference>
<keyword evidence="2" id="KW-0680">Restriction system</keyword>
<comment type="similarity">
    <text evidence="1">Belongs to the type-I restriction system S methylase family.</text>
</comment>
<reference evidence="8 9" key="1">
    <citation type="submission" date="2017-08" db="EMBL/GenBank/DDBJ databases">
        <title>Functional genomic and metabolic studies of the symbiotic interactions of six Microcystis-dominated communities.</title>
        <authorList>
            <person name="Li Q."/>
            <person name="Lin F."/>
        </authorList>
    </citation>
    <scope>NUCLEOTIDE SEQUENCE [LARGE SCALE GENOMIC DNA]</scope>
    <source>
        <strain evidence="8">DA14</strain>
    </source>
</reference>
<dbReference type="GO" id="GO:0003677">
    <property type="term" value="F:DNA binding"/>
    <property type="evidence" value="ECO:0007669"/>
    <property type="project" value="UniProtKB-KW"/>
</dbReference>
<dbReference type="CDD" id="cd17260">
    <property type="entry name" value="RMtype1_S_EcoEI-TRD1-CR1_like"/>
    <property type="match status" value="1"/>
</dbReference>
<name>A0A3E0LZ71_MICAE</name>
<protein>
    <submittedName>
        <fullName evidence="8">Restriction endonuclease subunit S</fullName>
    </submittedName>
</protein>
<keyword evidence="8" id="KW-0540">Nuclease</keyword>
<organism evidence="8 9">
    <name type="scientific">Microcystis aeruginosa DA14</name>
    <dbReference type="NCBI Taxonomy" id="1987506"/>
    <lineage>
        <taxon>Bacteria</taxon>
        <taxon>Bacillati</taxon>
        <taxon>Cyanobacteriota</taxon>
        <taxon>Cyanophyceae</taxon>
        <taxon>Oscillatoriophycideae</taxon>
        <taxon>Chroococcales</taxon>
        <taxon>Microcystaceae</taxon>
        <taxon>Microcystis</taxon>
    </lineage>
</organism>
<dbReference type="PANTHER" id="PTHR43140:SF1">
    <property type="entry name" value="TYPE I RESTRICTION ENZYME ECOKI SPECIFICITY SUBUNIT"/>
    <property type="match status" value="1"/>
</dbReference>
<comment type="subunit">
    <text evidence="4">The methyltransferase is composed of M and S polypeptides.</text>
</comment>
<evidence type="ECO:0000256" key="5">
    <source>
        <dbReference type="SAM" id="Coils"/>
    </source>
</evidence>
<evidence type="ECO:0000256" key="1">
    <source>
        <dbReference type="ARBA" id="ARBA00010923"/>
    </source>
</evidence>
<dbReference type="SUPFAM" id="SSF116734">
    <property type="entry name" value="DNA methylase specificity domain"/>
    <property type="match status" value="2"/>
</dbReference>
<dbReference type="InterPro" id="IPR044946">
    <property type="entry name" value="Restrct_endonuc_typeI_TRD_sf"/>
</dbReference>
<evidence type="ECO:0000256" key="2">
    <source>
        <dbReference type="ARBA" id="ARBA00022747"/>
    </source>
</evidence>
<feature type="domain" description="Type I restriction modification DNA specificity" evidence="7">
    <location>
        <begin position="290"/>
        <end position="474"/>
    </location>
</feature>
<keyword evidence="8" id="KW-0255">Endonuclease</keyword>
<keyword evidence="3" id="KW-0238">DNA-binding</keyword>
<dbReference type="Proteomes" id="UP000256301">
    <property type="component" value="Unassembled WGS sequence"/>
</dbReference>
<dbReference type="Pfam" id="PF01420">
    <property type="entry name" value="Methylase_S"/>
    <property type="match status" value="2"/>
</dbReference>
<accession>A0A3E0LZ71</accession>
<dbReference type="GO" id="GO:0004519">
    <property type="term" value="F:endonuclease activity"/>
    <property type="evidence" value="ECO:0007669"/>
    <property type="project" value="UniProtKB-KW"/>
</dbReference>
<keyword evidence="5" id="KW-0175">Coiled coil</keyword>
<sequence>MTDSNSNYSDLPLGWKIVQLQDIAEINPKLPYTDLDDSLTVSFLPMASVEEVSGKYDLSQTRLYGEVKKGYTAFINGDIIFAKITPCMENGKIAIVENLQNGIGFGSTEFHVSRIKLGLNKRYLFYYFTQASFKREARRNMTGSAGQLRVPKKYFESVEIPLPPLPEQHRIVEKIEELFSELDNGVASLKKALEQLKTYRQAVLKWAFEGKLTEKWRNAHQDSLEDADTLLEQIKAERKRHYQQQLEDWKQALKEWENNGKETKKPTKPQQPKDLPPLTKEELSNLPSLPDGWMWVKLGNLCDIIGGVTKGRKLEGKNTISLPYLRVANVQDGYLDLSVIKYIEVLPEDLEKYRLVSGDILYTEGGDRDKLGRGTIWRNEISDCIHQNHVFRARTFQQLIKSLYISYFSQTQTARNHFFKHGKQTVNLASINITVLSNLPIVLCSTVEQKLILDEIESRLSVCDQLEATLTENLDKAEALRQSILKRAFEGKLVL</sequence>